<protein>
    <recommendedName>
        <fullName evidence="3">ATP-binding protein</fullName>
    </recommendedName>
</protein>
<dbReference type="SUPFAM" id="SSF52540">
    <property type="entry name" value="P-loop containing nucleoside triphosphate hydrolases"/>
    <property type="match status" value="1"/>
</dbReference>
<evidence type="ECO:0000313" key="2">
    <source>
        <dbReference type="Proteomes" id="UP000661607"/>
    </source>
</evidence>
<dbReference type="InterPro" id="IPR027417">
    <property type="entry name" value="P-loop_NTPase"/>
</dbReference>
<proteinExistence type="predicted"/>
<sequence>MAGDVFGFHVPRVCRIRSARDTADWIPQASEAFRTNGEDVVTAVERLREGALALPSVVAAAGAMVVLGEPGAGKTSVLTHLTNMLPRVMDAWDGDTDACLWVAGGDLTENSYQEELGCHLSSLPSEEDAAGDTGVLTVVLDQVDESPVFLPYLPRWLKRSLRGRDTSRVRFLLACRTADYPATMTSVLTEAFGTCRCVDIAPLSREEAVALADSADVPGEELVAAAEAAGAAVMASIPMTLELLVLTYRVDGRLHGKPEELFASGVARLAEDPDPRRLSRSVITTAQQRLTVAGRIAAWMLLSGHRTVWRGPAFEAGAFDLPGDALAGGSERTAAGPYEVTFQALQETLATALFTRPDDSRVAFRHSSVAAYLAARYLTDRETTQRQLENLFLVGAPDGGTASIPVPLRETAAWLVAMNPTATDWLAAADPESLAVHSALVRSDEVRWLTVNRLLERALQVELSDARWQLSHWDLRHPLLADQLAEVLETAPSEGPADWETTAQIRLAIRLAQEAGTAHPRLADGLLRLVENEAWHQTERRLAASAAFTCDADRSVPVLKRILALLDGPSYAAQTDPEHDLRGTVLSLLWPGHLDVATMLAALRPPTPHTYNMYAHFLRNMPSQCADEHLPDLLTWVQETVLGMGSLESGFYFSPERVETALIDPVIDRVLGSQDAAQFLETLAKIILGLYRENHKVDLPDCLQPDEQGQESPKVQSLRRLLAQALIGEAVHAQIHPREAAWRIVHDWQPSSSLRLAASSAPEQSIRYQLVDGADFAWALERTTRAAASGDDALVAAYGELAAYLFPRDDREAFELAYEEAHPSWPYLCSFYEAIALDSPLAQALRRSHRAENNLWPQAAEFIAEQARLLAQAREGDNDSLWRFLWRLRVDPRTGRQEDLSGAILTWPGAGALDDELSDLSELALRYLVVEHDHADSWLQSSLHDKRSWAGYALLTELHGANRLTELPPAVWCSWTAAILTEILGMSTSYMEAARRDLLRQAAVHAPECLARRITQLVLAALAQARQPTVLNIVDPRWAPELGTAMERLATELSACLGIVPRQVDGPGLRIPAGEDSPLNLPDSDEAHEAALHTWYSLLRSLLAAGSTTTNDIIDAALDGHLNTPVTVQTAVLAAQALLITDAGVNWPRIKAFTATDAELARRLAEACAHTETTKLIQDALSEAELVDVYLWLSDLYVPEEDRTLLGAHVVSADEQVRKWRDDLLLELSQRATAEAVHQLRQLTSRYPNRLAVAAALISATKQHAAASWSQVRADDVIRVLQDPARRVIRTSTDLLEVVQEVLEEIGEALPSHCELLWDRTPGKRSRRRTAAATVDEAIPDVWRPKPEAALCAYLTHELSLRLAGHRVAVNREVLIHPTDPYGTGDRTDILIDALFPPSDHLGTASGGPIKLVIEVKGAWNPEVMTAQDEQLVARYLPEARTDAGIYLVGWYPIELWDAPEDGRRRRAKKLVPNTLLADLQRQAAHLSQAGSVHVRPIVIIVPRPHRQEVATTPS</sequence>
<evidence type="ECO:0000313" key="1">
    <source>
        <dbReference type="EMBL" id="MBE1564596.1"/>
    </source>
</evidence>
<comment type="caution">
    <text evidence="1">The sequence shown here is derived from an EMBL/GenBank/DDBJ whole genome shotgun (WGS) entry which is preliminary data.</text>
</comment>
<keyword evidence="2" id="KW-1185">Reference proteome</keyword>
<name>A0ABR9KSA5_9ACTN</name>
<gene>
    <name evidence="1" type="ORF">H4W81_007375</name>
</gene>
<organism evidence="1 2">
    <name type="scientific">Nonomuraea africana</name>
    <dbReference type="NCBI Taxonomy" id="46171"/>
    <lineage>
        <taxon>Bacteria</taxon>
        <taxon>Bacillati</taxon>
        <taxon>Actinomycetota</taxon>
        <taxon>Actinomycetes</taxon>
        <taxon>Streptosporangiales</taxon>
        <taxon>Streptosporangiaceae</taxon>
        <taxon>Nonomuraea</taxon>
    </lineage>
</organism>
<evidence type="ECO:0008006" key="3">
    <source>
        <dbReference type="Google" id="ProtNLM"/>
    </source>
</evidence>
<dbReference type="EMBL" id="JADBEF010000001">
    <property type="protein sequence ID" value="MBE1564596.1"/>
    <property type="molecule type" value="Genomic_DNA"/>
</dbReference>
<dbReference type="RefSeq" id="WP_192778948.1">
    <property type="nucleotide sequence ID" value="NZ_BAAASY010000031.1"/>
</dbReference>
<reference evidence="1 2" key="1">
    <citation type="submission" date="2020-10" db="EMBL/GenBank/DDBJ databases">
        <title>Sequencing the genomes of 1000 actinobacteria strains.</title>
        <authorList>
            <person name="Klenk H.-P."/>
        </authorList>
    </citation>
    <scope>NUCLEOTIDE SEQUENCE [LARGE SCALE GENOMIC DNA]</scope>
    <source>
        <strain evidence="1 2">DSM 43748</strain>
    </source>
</reference>
<accession>A0ABR9KSA5</accession>
<dbReference type="Proteomes" id="UP000661607">
    <property type="component" value="Unassembled WGS sequence"/>
</dbReference>